<dbReference type="Gene3D" id="1.10.10.60">
    <property type="entry name" value="Homeodomain-like"/>
    <property type="match status" value="1"/>
</dbReference>
<name>A0A1I3VB70_9SPHI</name>
<dbReference type="GO" id="GO:0003700">
    <property type="term" value="F:DNA-binding transcription factor activity"/>
    <property type="evidence" value="ECO:0007669"/>
    <property type="project" value="InterPro"/>
</dbReference>
<dbReference type="InterPro" id="IPR037923">
    <property type="entry name" value="HTH-like"/>
</dbReference>
<dbReference type="SUPFAM" id="SSF46689">
    <property type="entry name" value="Homeodomain-like"/>
    <property type="match status" value="1"/>
</dbReference>
<evidence type="ECO:0000313" key="5">
    <source>
        <dbReference type="EMBL" id="SFJ91437.1"/>
    </source>
</evidence>
<proteinExistence type="predicted"/>
<dbReference type="Pfam" id="PF02311">
    <property type="entry name" value="AraC_binding"/>
    <property type="match status" value="1"/>
</dbReference>
<dbReference type="GO" id="GO:0043565">
    <property type="term" value="F:sequence-specific DNA binding"/>
    <property type="evidence" value="ECO:0007669"/>
    <property type="project" value="InterPro"/>
</dbReference>
<accession>A0A1I3VB70</accession>
<evidence type="ECO:0000256" key="2">
    <source>
        <dbReference type="ARBA" id="ARBA00023125"/>
    </source>
</evidence>
<evidence type="ECO:0000256" key="1">
    <source>
        <dbReference type="ARBA" id="ARBA00023015"/>
    </source>
</evidence>
<protein>
    <submittedName>
        <fullName evidence="5">Transcriptional regulator, AraC family</fullName>
    </submittedName>
</protein>
<dbReference type="InterPro" id="IPR003313">
    <property type="entry name" value="AraC-bd"/>
</dbReference>
<dbReference type="RefSeq" id="WP_090632240.1">
    <property type="nucleotide sequence ID" value="NZ_FOQO01000016.1"/>
</dbReference>
<dbReference type="SMART" id="SM00342">
    <property type="entry name" value="HTH_ARAC"/>
    <property type="match status" value="1"/>
</dbReference>
<evidence type="ECO:0000313" key="6">
    <source>
        <dbReference type="Proteomes" id="UP000198670"/>
    </source>
</evidence>
<keyword evidence="6" id="KW-1185">Reference proteome</keyword>
<organism evidence="5 6">
    <name type="scientific">Parapedobacter indicus</name>
    <dbReference type="NCBI Taxonomy" id="1477437"/>
    <lineage>
        <taxon>Bacteria</taxon>
        <taxon>Pseudomonadati</taxon>
        <taxon>Bacteroidota</taxon>
        <taxon>Sphingobacteriia</taxon>
        <taxon>Sphingobacteriales</taxon>
        <taxon>Sphingobacteriaceae</taxon>
        <taxon>Parapedobacter</taxon>
    </lineage>
</organism>
<dbReference type="EMBL" id="FOQO01000016">
    <property type="protein sequence ID" value="SFJ91437.1"/>
    <property type="molecule type" value="Genomic_DNA"/>
</dbReference>
<sequence>MIDRIKTYELPGSTILQDFQIYEVKGGEIANKRYPHKTDRPHRHSYYEVCLFMNEAGKHEIDFNTYPILSNSVHFLSPGQVHRIFRDKDYHGYLIVFSSEFFPLGTSRQENPLFYFPFFNNPTMLPVLDLDGQAFDEILLLVRQMKKESDLEQQSTSEILRAYLQLLLLKCKRHYMWKFAEKQHIGTSYFAHVQQFNMLVEKKFMEHLLIQDYAEMMGISPAILNRAVKKIIGKTAAEIIVDRLILQAKRLLIYTDLSNKEIAFSLNYADPSYFTRTFKKKTGKSPSQFKKELNEKYQY</sequence>
<dbReference type="PANTHER" id="PTHR43280">
    <property type="entry name" value="ARAC-FAMILY TRANSCRIPTIONAL REGULATOR"/>
    <property type="match status" value="1"/>
</dbReference>
<dbReference type="OrthoDB" id="2585681at2"/>
<dbReference type="Proteomes" id="UP000198670">
    <property type="component" value="Unassembled WGS sequence"/>
</dbReference>
<evidence type="ECO:0000256" key="3">
    <source>
        <dbReference type="ARBA" id="ARBA00023163"/>
    </source>
</evidence>
<keyword evidence="2" id="KW-0238">DNA-binding</keyword>
<gene>
    <name evidence="5" type="ORF">SAMN05444682_1161</name>
</gene>
<dbReference type="InterPro" id="IPR009057">
    <property type="entry name" value="Homeodomain-like_sf"/>
</dbReference>
<evidence type="ECO:0000259" key="4">
    <source>
        <dbReference type="PROSITE" id="PS01124"/>
    </source>
</evidence>
<dbReference type="PROSITE" id="PS01124">
    <property type="entry name" value="HTH_ARAC_FAMILY_2"/>
    <property type="match status" value="1"/>
</dbReference>
<dbReference type="Pfam" id="PF12833">
    <property type="entry name" value="HTH_18"/>
    <property type="match status" value="1"/>
</dbReference>
<feature type="domain" description="HTH araC/xylS-type" evidence="4">
    <location>
        <begin position="194"/>
        <end position="292"/>
    </location>
</feature>
<dbReference type="SUPFAM" id="SSF51215">
    <property type="entry name" value="Regulatory protein AraC"/>
    <property type="match status" value="1"/>
</dbReference>
<reference evidence="5 6" key="1">
    <citation type="submission" date="2016-10" db="EMBL/GenBank/DDBJ databases">
        <authorList>
            <person name="de Groot N.N."/>
        </authorList>
    </citation>
    <scope>NUCLEOTIDE SEQUENCE [LARGE SCALE GENOMIC DNA]</scope>
    <source>
        <strain evidence="5 6">RK1</strain>
    </source>
</reference>
<dbReference type="InterPro" id="IPR018060">
    <property type="entry name" value="HTH_AraC"/>
</dbReference>
<dbReference type="AlphaFoldDB" id="A0A1I3VB70"/>
<keyword evidence="3" id="KW-0804">Transcription</keyword>
<dbReference type="STRING" id="1477437.SAMN05444682_1161"/>
<keyword evidence="1" id="KW-0805">Transcription regulation</keyword>
<dbReference type="PANTHER" id="PTHR43280:SF32">
    <property type="entry name" value="TRANSCRIPTIONAL REGULATORY PROTEIN"/>
    <property type="match status" value="1"/>
</dbReference>